<reference evidence="1" key="1">
    <citation type="submission" date="2019-08" db="EMBL/GenBank/DDBJ databases">
        <authorList>
            <person name="Kucharzyk K."/>
            <person name="Murdoch R.W."/>
            <person name="Higgins S."/>
            <person name="Loffler F."/>
        </authorList>
    </citation>
    <scope>NUCLEOTIDE SEQUENCE</scope>
</reference>
<gene>
    <name evidence="1" type="ORF">SDC9_176667</name>
</gene>
<proteinExistence type="predicted"/>
<name>A0A645GSM7_9ZZZZ</name>
<evidence type="ECO:0000313" key="1">
    <source>
        <dbReference type="EMBL" id="MPN29216.1"/>
    </source>
</evidence>
<organism evidence="1">
    <name type="scientific">bioreactor metagenome</name>
    <dbReference type="NCBI Taxonomy" id="1076179"/>
    <lineage>
        <taxon>unclassified sequences</taxon>
        <taxon>metagenomes</taxon>
        <taxon>ecological metagenomes</taxon>
    </lineage>
</organism>
<accession>A0A645GSM7</accession>
<comment type="caution">
    <text evidence="1">The sequence shown here is derived from an EMBL/GenBank/DDBJ whole genome shotgun (WGS) entry which is preliminary data.</text>
</comment>
<sequence length="82" mass="7909">MVATGVSVATGVVSGSELDAAGAVALSLPLPAGALLLAALLADALATGSFSFALFCAATTVAPITTTATSNNPAHNVNFFCL</sequence>
<dbReference type="AlphaFoldDB" id="A0A645GSM7"/>
<dbReference type="EMBL" id="VSSQ01079792">
    <property type="protein sequence ID" value="MPN29216.1"/>
    <property type="molecule type" value="Genomic_DNA"/>
</dbReference>
<protein>
    <submittedName>
        <fullName evidence="1">Uncharacterized protein</fullName>
    </submittedName>
</protein>